<dbReference type="Proteomes" id="UP000036277">
    <property type="component" value="Unassembled WGS sequence"/>
</dbReference>
<name>A0A0J5FMR1_9GAMM</name>
<reference evidence="1 2" key="1">
    <citation type="submission" date="2015-06" db="EMBL/GenBank/DDBJ databases">
        <title>Draft Whole-Genome Sequence of the Entomopathogenic Bacterium Xenorhabdus khoisanae.</title>
        <authorList>
            <person name="Naidoo S."/>
            <person name="Featherston J."/>
            <person name="Gray V.M."/>
        </authorList>
    </citation>
    <scope>NUCLEOTIDE SEQUENCE [LARGE SCALE GENOMIC DNA]</scope>
    <source>
        <strain evidence="1 2">MCB</strain>
    </source>
</reference>
<keyword evidence="2" id="KW-1185">Reference proteome</keyword>
<gene>
    <name evidence="1" type="ORF">AB204_19915</name>
</gene>
<proteinExistence type="predicted"/>
<dbReference type="PATRIC" id="fig|880157.4.peg.4297"/>
<comment type="caution">
    <text evidence="1">The sequence shown here is derived from an EMBL/GenBank/DDBJ whole genome shotgun (WGS) entry which is preliminary data.</text>
</comment>
<organism evidence="1 2">
    <name type="scientific">Xenorhabdus khoisanae</name>
    <dbReference type="NCBI Taxonomy" id="880157"/>
    <lineage>
        <taxon>Bacteria</taxon>
        <taxon>Pseudomonadati</taxon>
        <taxon>Pseudomonadota</taxon>
        <taxon>Gammaproteobacteria</taxon>
        <taxon>Enterobacterales</taxon>
        <taxon>Morganellaceae</taxon>
        <taxon>Xenorhabdus</taxon>
    </lineage>
</organism>
<sequence>MRVFRSLFILDVDTRPIRDHVELATHCFYHTPLKEAYHTPCHMEKMGWAAYSIELIKRIPGIELIR</sequence>
<accession>A0A0J5FMR1</accession>
<dbReference type="AlphaFoldDB" id="A0A0J5FMR1"/>
<evidence type="ECO:0000313" key="2">
    <source>
        <dbReference type="Proteomes" id="UP000036277"/>
    </source>
</evidence>
<evidence type="ECO:0000313" key="1">
    <source>
        <dbReference type="EMBL" id="KMJ43399.1"/>
    </source>
</evidence>
<dbReference type="EMBL" id="LFCV01000195">
    <property type="protein sequence ID" value="KMJ43399.1"/>
    <property type="molecule type" value="Genomic_DNA"/>
</dbReference>
<protein>
    <submittedName>
        <fullName evidence="1">Uncharacterized protein</fullName>
    </submittedName>
</protein>
<dbReference type="STRING" id="880157.AB204_19915"/>